<dbReference type="Gramene" id="rna40438">
    <property type="protein sequence ID" value="RHN46004.1"/>
    <property type="gene ID" value="gene40438"/>
</dbReference>
<dbReference type="Proteomes" id="UP000265566">
    <property type="component" value="Chromosome 7"/>
</dbReference>
<organism evidence="1">
    <name type="scientific">Medicago truncatula</name>
    <name type="common">Barrel medic</name>
    <name type="synonym">Medicago tribuloides</name>
    <dbReference type="NCBI Taxonomy" id="3880"/>
    <lineage>
        <taxon>Eukaryota</taxon>
        <taxon>Viridiplantae</taxon>
        <taxon>Streptophyta</taxon>
        <taxon>Embryophyta</taxon>
        <taxon>Tracheophyta</taxon>
        <taxon>Spermatophyta</taxon>
        <taxon>Magnoliopsida</taxon>
        <taxon>eudicotyledons</taxon>
        <taxon>Gunneridae</taxon>
        <taxon>Pentapetalae</taxon>
        <taxon>rosids</taxon>
        <taxon>fabids</taxon>
        <taxon>Fabales</taxon>
        <taxon>Fabaceae</taxon>
        <taxon>Papilionoideae</taxon>
        <taxon>50 kb inversion clade</taxon>
        <taxon>NPAAA clade</taxon>
        <taxon>Hologalegina</taxon>
        <taxon>IRL clade</taxon>
        <taxon>Trifolieae</taxon>
        <taxon>Medicago</taxon>
    </lineage>
</organism>
<dbReference type="AlphaFoldDB" id="A0A396H2S3"/>
<protein>
    <submittedName>
        <fullName evidence="1">Uncharacterized protein</fullName>
    </submittedName>
</protein>
<name>A0A396H2S3_MEDTR</name>
<comment type="caution">
    <text evidence="1">The sequence shown here is derived from an EMBL/GenBank/DDBJ whole genome shotgun (WGS) entry which is preliminary data.</text>
</comment>
<reference evidence="1" key="1">
    <citation type="journal article" date="2018" name="Nat. Plants">
        <title>Whole-genome landscape of Medicago truncatula symbiotic genes.</title>
        <authorList>
            <person name="Pecrix Y."/>
            <person name="Gamas P."/>
            <person name="Carrere S."/>
        </authorList>
    </citation>
    <scope>NUCLEOTIDE SEQUENCE</scope>
    <source>
        <tissue evidence="1">Leaves</tissue>
    </source>
</reference>
<sequence length="43" mass="5213">MFVKVFPSMNLRSTYHTLPFSFTNEQPYQRLPYQSTRRMELLG</sequence>
<evidence type="ECO:0000313" key="1">
    <source>
        <dbReference type="EMBL" id="RHN46004.1"/>
    </source>
</evidence>
<dbReference type="EMBL" id="PSQE01000007">
    <property type="protein sequence ID" value="RHN46004.1"/>
    <property type="molecule type" value="Genomic_DNA"/>
</dbReference>
<gene>
    <name evidence="1" type="ORF">MtrunA17_Chr7g0237541</name>
</gene>
<accession>A0A396H2S3</accession>
<proteinExistence type="predicted"/>